<evidence type="ECO:0000313" key="2">
    <source>
        <dbReference type="Proteomes" id="UP000320580"/>
    </source>
</evidence>
<accession>A0A5B8JHP4</accession>
<dbReference type="OrthoDB" id="4244848at2"/>
<name>A0A5B8JHP4_9ACTN</name>
<gene>
    <name evidence="1" type="ORF">FQU76_13225</name>
</gene>
<dbReference type="EMBL" id="CP042266">
    <property type="protein sequence ID" value="QDY77320.1"/>
    <property type="molecule type" value="Genomic_DNA"/>
</dbReference>
<dbReference type="AlphaFoldDB" id="A0A5B8JHP4"/>
<organism evidence="1 2">
    <name type="scientific">Streptomyces qinzhouensis</name>
    <dbReference type="NCBI Taxonomy" id="2599401"/>
    <lineage>
        <taxon>Bacteria</taxon>
        <taxon>Bacillati</taxon>
        <taxon>Actinomycetota</taxon>
        <taxon>Actinomycetes</taxon>
        <taxon>Kitasatosporales</taxon>
        <taxon>Streptomycetaceae</taxon>
        <taxon>Streptomyces</taxon>
    </lineage>
</organism>
<dbReference type="Proteomes" id="UP000320580">
    <property type="component" value="Chromosome"/>
</dbReference>
<evidence type="ECO:0000313" key="1">
    <source>
        <dbReference type="EMBL" id="QDY77320.1"/>
    </source>
</evidence>
<reference evidence="1 2" key="1">
    <citation type="submission" date="2019-07" db="EMBL/GenBank/DDBJ databases">
        <authorList>
            <person name="Zhu P."/>
        </authorList>
    </citation>
    <scope>NUCLEOTIDE SEQUENCE [LARGE SCALE GENOMIC DNA]</scope>
    <source>
        <strain evidence="1 2">SSL-25</strain>
    </source>
</reference>
<keyword evidence="2" id="KW-1185">Reference proteome</keyword>
<proteinExistence type="predicted"/>
<dbReference type="KEGG" id="sqz:FQU76_13225"/>
<dbReference type="RefSeq" id="WP_146480658.1">
    <property type="nucleotide sequence ID" value="NZ_CP042266.1"/>
</dbReference>
<protein>
    <submittedName>
        <fullName evidence="1">Uncharacterized protein</fullName>
    </submittedName>
</protein>
<sequence>MGTPWSTSGKNAKGFVQVKCSDNLDKANTSAQIQLYRSGKWRNQGAKVVSYSTAKTIHVNDSAAKRIGGYHYRTKGTHFGQHGNIFALPTYYSPTRYLVRNG</sequence>